<feature type="region of interest" description="Disordered" evidence="3">
    <location>
        <begin position="467"/>
        <end position="553"/>
    </location>
</feature>
<gene>
    <name evidence="5" type="ORF">PIIN_08462</name>
</gene>
<keyword evidence="5" id="KW-0808">Transferase</keyword>
<dbReference type="InterPro" id="IPR029058">
    <property type="entry name" value="AB_hydrolase_fold"/>
</dbReference>
<protein>
    <submittedName>
        <fullName evidence="5">Related to calmodulin-dependent protein kinase</fullName>
    </submittedName>
</protein>
<dbReference type="OMA" id="HELYEDS"/>
<dbReference type="Gene3D" id="3.40.50.1820">
    <property type="entry name" value="alpha/beta hydrolase"/>
    <property type="match status" value="1"/>
</dbReference>
<dbReference type="Proteomes" id="UP000007148">
    <property type="component" value="Unassembled WGS sequence"/>
</dbReference>
<dbReference type="PANTHER" id="PTHR48081:SF26">
    <property type="entry name" value="ALPHA_BETA HYDROLASE FOLD-3 DOMAIN-CONTAINING PROTEIN"/>
    <property type="match status" value="1"/>
</dbReference>
<feature type="compositionally biased region" description="Acidic residues" evidence="3">
    <location>
        <begin position="517"/>
        <end position="526"/>
    </location>
</feature>
<evidence type="ECO:0000256" key="1">
    <source>
        <dbReference type="ARBA" id="ARBA00010515"/>
    </source>
</evidence>
<dbReference type="PROSITE" id="PS01173">
    <property type="entry name" value="LIPASE_GDXG_HIS"/>
    <property type="match status" value="1"/>
</dbReference>
<dbReference type="InParanoid" id="G4TT67"/>
<dbReference type="GO" id="GO:0016301">
    <property type="term" value="F:kinase activity"/>
    <property type="evidence" value="ECO:0007669"/>
    <property type="project" value="UniProtKB-KW"/>
</dbReference>
<keyword evidence="2" id="KW-0378">Hydrolase</keyword>
<comment type="similarity">
    <text evidence="1">Belongs to the 'GDXG' lipolytic enzyme family.</text>
</comment>
<dbReference type="InterPro" id="IPR013094">
    <property type="entry name" value="AB_hydrolase_3"/>
</dbReference>
<reference evidence="5 6" key="1">
    <citation type="journal article" date="2011" name="PLoS Pathog.">
        <title>Endophytic Life Strategies Decoded by Genome and Transcriptome Analyses of the Mutualistic Root Symbiont Piriformospora indica.</title>
        <authorList>
            <person name="Zuccaro A."/>
            <person name="Lahrmann U."/>
            <person name="Guldener U."/>
            <person name="Langen G."/>
            <person name="Pfiffi S."/>
            <person name="Biedenkopf D."/>
            <person name="Wong P."/>
            <person name="Samans B."/>
            <person name="Grimm C."/>
            <person name="Basiewicz M."/>
            <person name="Murat C."/>
            <person name="Martin F."/>
            <person name="Kogel K.H."/>
        </authorList>
    </citation>
    <scope>NUCLEOTIDE SEQUENCE [LARGE SCALE GENOMIC DNA]</scope>
    <source>
        <strain evidence="5 6">DSM 11827</strain>
    </source>
</reference>
<comment type="caution">
    <text evidence="5">The sequence shown here is derived from an EMBL/GenBank/DDBJ whole genome shotgun (WGS) entry which is preliminary data.</text>
</comment>
<accession>G4TT67</accession>
<organism evidence="5 6">
    <name type="scientific">Serendipita indica (strain DSM 11827)</name>
    <name type="common">Root endophyte fungus</name>
    <name type="synonym">Piriformospora indica</name>
    <dbReference type="NCBI Taxonomy" id="1109443"/>
    <lineage>
        <taxon>Eukaryota</taxon>
        <taxon>Fungi</taxon>
        <taxon>Dikarya</taxon>
        <taxon>Basidiomycota</taxon>
        <taxon>Agaricomycotina</taxon>
        <taxon>Agaricomycetes</taxon>
        <taxon>Sebacinales</taxon>
        <taxon>Serendipitaceae</taxon>
        <taxon>Serendipita</taxon>
    </lineage>
</organism>
<keyword evidence="6" id="KW-1185">Reference proteome</keyword>
<dbReference type="GO" id="GO:0016787">
    <property type="term" value="F:hydrolase activity"/>
    <property type="evidence" value="ECO:0007669"/>
    <property type="project" value="UniProtKB-KW"/>
</dbReference>
<evidence type="ECO:0000256" key="2">
    <source>
        <dbReference type="ARBA" id="ARBA00022801"/>
    </source>
</evidence>
<dbReference type="STRING" id="1109443.G4TT67"/>
<dbReference type="PANTHER" id="PTHR48081">
    <property type="entry name" value="AB HYDROLASE SUPERFAMILY PROTEIN C4A8.06C"/>
    <property type="match status" value="1"/>
</dbReference>
<dbReference type="InterPro" id="IPR050300">
    <property type="entry name" value="GDXG_lipolytic_enzyme"/>
</dbReference>
<evidence type="ECO:0000256" key="3">
    <source>
        <dbReference type="SAM" id="MobiDB-lite"/>
    </source>
</evidence>
<dbReference type="AlphaFoldDB" id="G4TT67"/>
<dbReference type="OrthoDB" id="408631at2759"/>
<dbReference type="FunFam" id="3.40.50.1820:FF:000252">
    <property type="entry name" value="Related to calmodulin-dependent protein kinase"/>
    <property type="match status" value="1"/>
</dbReference>
<evidence type="ECO:0000259" key="4">
    <source>
        <dbReference type="Pfam" id="PF07859"/>
    </source>
</evidence>
<dbReference type="HOGENOM" id="CLU_020372_0_0_1"/>
<sequence length="640" mass="71275">MLFVPQWLFQPSPPANTDDEVQQESLAQRLRHYTANGERPPSSRVDPSLEQREYQPRTLTDLWKYGAFLATKATDVASDLVRHKLVGARKKSWGVEMTILSALMRNIGQNSSLADLPMLRFFISISGLAPLPSDAIVTPVTFRVHKRNLRGFLAESDAKEDGSRILSGEWIVGRSLWLRLQHEWRSAKRDENGKRPRQKPGRVILFLHGGAYYMFSPATHRTITIPLSKYCDARVFAVDYRLAPETRFPGQLHDAVLAYLRLIDDLHIPPENIIVCGDSAGGGLTLALLLYLRDNNYPLPAGSMLFSPWVDLTMSCDSWDSNAQFDLVPMPQSGDHLNPILCLLGPEGISKYLTHPYASPLFGALEGLPPMLIQSGDAEVLRDEALLLAHKATLAGVNVRHEIYEDQVHVFQMFFFLEATKKAMLSCREFVAGVLNPREGTRGAREIGKEAERGLEQEIAGTSARIVRGDGTVVEDKRPADLSSSSRGSSPVGEEGRASLDVEPSWFSTRDGRDGTEVDMELEEQDLPISFKPRKRASPSNLESSKTKDAQSYFTSKSTILEQHTPPTVLAERNGKTLQRQRTHMHISVTSTNALNSPPPLLTPSVRRRERAISHPDVRLLCESFSQGPAMDVVRIEAEG</sequence>
<dbReference type="InterPro" id="IPR002168">
    <property type="entry name" value="Lipase_GDXG_HIS_AS"/>
</dbReference>
<name>G4TT67_SERID</name>
<dbReference type="eggNOG" id="KOG1515">
    <property type="taxonomic scope" value="Eukaryota"/>
</dbReference>
<feature type="domain" description="Alpha/beta hydrolase fold-3" evidence="4">
    <location>
        <begin position="204"/>
        <end position="412"/>
    </location>
</feature>
<dbReference type="EMBL" id="CAFZ01000321">
    <property type="protein sequence ID" value="CCA74510.1"/>
    <property type="molecule type" value="Genomic_DNA"/>
</dbReference>
<feature type="compositionally biased region" description="Polar residues" evidence="3">
    <location>
        <begin position="538"/>
        <end position="553"/>
    </location>
</feature>
<evidence type="ECO:0000313" key="5">
    <source>
        <dbReference type="EMBL" id="CCA74510.1"/>
    </source>
</evidence>
<evidence type="ECO:0000313" key="6">
    <source>
        <dbReference type="Proteomes" id="UP000007148"/>
    </source>
</evidence>
<dbReference type="Pfam" id="PF07859">
    <property type="entry name" value="Abhydrolase_3"/>
    <property type="match status" value="1"/>
</dbReference>
<proteinExistence type="inferred from homology"/>
<dbReference type="SUPFAM" id="SSF53474">
    <property type="entry name" value="alpha/beta-Hydrolases"/>
    <property type="match status" value="1"/>
</dbReference>
<keyword evidence="5" id="KW-0418">Kinase</keyword>